<organism evidence="5 6">
    <name type="scientific">Colletotrichum higginsianum</name>
    <dbReference type="NCBI Taxonomy" id="80884"/>
    <lineage>
        <taxon>Eukaryota</taxon>
        <taxon>Fungi</taxon>
        <taxon>Dikarya</taxon>
        <taxon>Ascomycota</taxon>
        <taxon>Pezizomycotina</taxon>
        <taxon>Sordariomycetes</taxon>
        <taxon>Hypocreomycetidae</taxon>
        <taxon>Glomerellales</taxon>
        <taxon>Glomerellaceae</taxon>
        <taxon>Colletotrichum</taxon>
        <taxon>Colletotrichum destructivum species complex</taxon>
    </lineage>
</organism>
<evidence type="ECO:0000259" key="4">
    <source>
        <dbReference type="PROSITE" id="PS51186"/>
    </source>
</evidence>
<comment type="similarity">
    <text evidence="3">Belongs to the acetyltransferase family. RimJ subfamily.</text>
</comment>
<sequence>MASTQNLPAPILALQKSIVRPYHPADAPSISKAADSKAVSAFLRDSFPRPYTLSDAESWISLNQAPPIRNWAIACPATGAVMGSIGLVPGRDVYSRGYELGYWLGEEFWGRGVMAELVPAFARWVLDGMGGAGENGEEEEKKKEEVERLWAGVFSENAASRRLLEKSGFVFEGRLRRAVVRDGVVMDELVYSLIRADLST</sequence>
<dbReference type="InterPro" id="IPR016181">
    <property type="entry name" value="Acyl_CoA_acyltransferase"/>
</dbReference>
<dbReference type="AlphaFoldDB" id="A0A4T0W0I7"/>
<evidence type="ECO:0000313" key="6">
    <source>
        <dbReference type="Proteomes" id="UP000305883"/>
    </source>
</evidence>
<proteinExistence type="inferred from homology"/>
<gene>
    <name evidence="5" type="ORF">CH35J_005035</name>
</gene>
<evidence type="ECO:0000256" key="2">
    <source>
        <dbReference type="ARBA" id="ARBA00023315"/>
    </source>
</evidence>
<dbReference type="PANTHER" id="PTHR43792">
    <property type="entry name" value="GNAT FAMILY, PUTATIVE (AFU_ORTHOLOGUE AFUA_3G00765)-RELATED-RELATED"/>
    <property type="match status" value="1"/>
</dbReference>
<dbReference type="PROSITE" id="PS51186">
    <property type="entry name" value="GNAT"/>
    <property type="match status" value="1"/>
</dbReference>
<reference evidence="5 6" key="1">
    <citation type="journal article" date="2019" name="Genome Biol. Evol.">
        <title>Genomic Plasticity Mediated by Transposable Elements in the Plant Pathogenic Fungus Colletotrichum higginsianum.</title>
        <authorList>
            <person name="Tsushima A."/>
            <person name="Gan P."/>
            <person name="Kumakura N."/>
            <person name="Narusaka M."/>
            <person name="Takano Y."/>
            <person name="Narusaka Y."/>
            <person name="Shirasu K."/>
        </authorList>
    </citation>
    <scope>NUCLEOTIDE SEQUENCE [LARGE SCALE GENOMIC DNA]</scope>
    <source>
        <strain evidence="5 6">MAFF305635-RFP</strain>
    </source>
</reference>
<keyword evidence="1 5" id="KW-0808">Transferase</keyword>
<protein>
    <submittedName>
        <fullName evidence="5">Putative N-acetyltransferase YoaA</fullName>
    </submittedName>
</protein>
<dbReference type="EMBL" id="MWPZ01000004">
    <property type="protein sequence ID" value="TIC98784.1"/>
    <property type="molecule type" value="Genomic_DNA"/>
</dbReference>
<dbReference type="SUPFAM" id="SSF55729">
    <property type="entry name" value="Acyl-CoA N-acyltransferases (Nat)"/>
    <property type="match status" value="1"/>
</dbReference>
<dbReference type="OrthoDB" id="630895at2759"/>
<dbReference type="PANTHER" id="PTHR43792:SF8">
    <property type="entry name" value="[RIBOSOMAL PROTEIN US5]-ALANINE N-ACETYLTRANSFERASE"/>
    <property type="match status" value="1"/>
</dbReference>
<dbReference type="InterPro" id="IPR000182">
    <property type="entry name" value="GNAT_dom"/>
</dbReference>
<dbReference type="Gene3D" id="3.40.630.30">
    <property type="match status" value="1"/>
</dbReference>
<accession>A0A4T0W0I7</accession>
<comment type="caution">
    <text evidence="5">The sequence shown here is derived from an EMBL/GenBank/DDBJ whole genome shotgun (WGS) entry which is preliminary data.</text>
</comment>
<evidence type="ECO:0000313" key="5">
    <source>
        <dbReference type="EMBL" id="TIC98784.1"/>
    </source>
</evidence>
<feature type="domain" description="N-acetyltransferase" evidence="4">
    <location>
        <begin position="17"/>
        <end position="191"/>
    </location>
</feature>
<name>A0A4T0W0I7_9PEZI</name>
<dbReference type="Pfam" id="PF13302">
    <property type="entry name" value="Acetyltransf_3"/>
    <property type="match status" value="1"/>
</dbReference>
<dbReference type="Proteomes" id="UP000305883">
    <property type="component" value="Unassembled WGS sequence"/>
</dbReference>
<dbReference type="InterPro" id="IPR051531">
    <property type="entry name" value="N-acetyltransferase"/>
</dbReference>
<evidence type="ECO:0000256" key="1">
    <source>
        <dbReference type="ARBA" id="ARBA00022679"/>
    </source>
</evidence>
<evidence type="ECO:0000256" key="3">
    <source>
        <dbReference type="ARBA" id="ARBA00038502"/>
    </source>
</evidence>
<keyword evidence="2" id="KW-0012">Acyltransferase</keyword>
<dbReference type="GO" id="GO:0016747">
    <property type="term" value="F:acyltransferase activity, transferring groups other than amino-acyl groups"/>
    <property type="evidence" value="ECO:0007669"/>
    <property type="project" value="InterPro"/>
</dbReference>